<keyword evidence="1" id="KW-0812">Transmembrane</keyword>
<protein>
    <submittedName>
        <fullName evidence="2">Uncharacterized protein</fullName>
    </submittedName>
</protein>
<accession>A0A1Y4LIL8</accession>
<evidence type="ECO:0000313" key="2">
    <source>
        <dbReference type="EMBL" id="OUP56525.1"/>
    </source>
</evidence>
<organism evidence="2 3">
    <name type="scientific">Butyricicoccus pullicaecorum</name>
    <dbReference type="NCBI Taxonomy" id="501571"/>
    <lineage>
        <taxon>Bacteria</taxon>
        <taxon>Bacillati</taxon>
        <taxon>Bacillota</taxon>
        <taxon>Clostridia</taxon>
        <taxon>Eubacteriales</taxon>
        <taxon>Butyricicoccaceae</taxon>
        <taxon>Butyricicoccus</taxon>
    </lineage>
</organism>
<keyword evidence="1" id="KW-0472">Membrane</keyword>
<comment type="caution">
    <text evidence="2">The sequence shown here is derived from an EMBL/GenBank/DDBJ whole genome shotgun (WGS) entry which is preliminary data.</text>
</comment>
<proteinExistence type="predicted"/>
<reference evidence="3" key="1">
    <citation type="submission" date="2017-04" db="EMBL/GenBank/DDBJ databases">
        <title>Function of individual gut microbiota members based on whole genome sequencing of pure cultures obtained from chicken caecum.</title>
        <authorList>
            <person name="Medvecky M."/>
            <person name="Cejkova D."/>
            <person name="Polansky O."/>
            <person name="Karasova D."/>
            <person name="Kubasova T."/>
            <person name="Cizek A."/>
            <person name="Rychlik I."/>
        </authorList>
    </citation>
    <scope>NUCLEOTIDE SEQUENCE [LARGE SCALE GENOMIC DNA]</scope>
    <source>
        <strain evidence="3">An179</strain>
    </source>
</reference>
<gene>
    <name evidence="2" type="ORF">B5F15_12425</name>
</gene>
<evidence type="ECO:0000256" key="1">
    <source>
        <dbReference type="SAM" id="Phobius"/>
    </source>
</evidence>
<keyword evidence="1" id="KW-1133">Transmembrane helix</keyword>
<sequence>MKKIREVLKSRSGQGVPMILAVVLCCLILACVTFEYMRLMIVAQGVRDSVQSAIVDVATENWDEAYAGLREGYSGGYQLAGSSWSQNVTSGNVYARLQDVLGIEYEGGQYVKYSGENLEYRLYDLNLEVENAPLAPSVPDGITQLNVTGTITVDVPLSFGFGHLPPMQITMKLNAKYVPRF</sequence>
<dbReference type="PROSITE" id="PS51257">
    <property type="entry name" value="PROKAR_LIPOPROTEIN"/>
    <property type="match status" value="1"/>
</dbReference>
<dbReference type="AlphaFoldDB" id="A0A1Y4LIL8"/>
<dbReference type="Proteomes" id="UP000195326">
    <property type="component" value="Unassembled WGS sequence"/>
</dbReference>
<dbReference type="EMBL" id="NFKL01000018">
    <property type="protein sequence ID" value="OUP56525.1"/>
    <property type="molecule type" value="Genomic_DNA"/>
</dbReference>
<name>A0A1Y4LIL8_9FIRM</name>
<dbReference type="RefSeq" id="WP_087415544.1">
    <property type="nucleotide sequence ID" value="NZ_NFKL01000018.1"/>
</dbReference>
<evidence type="ECO:0000313" key="3">
    <source>
        <dbReference type="Proteomes" id="UP000195326"/>
    </source>
</evidence>
<feature type="transmembrane region" description="Helical" evidence="1">
    <location>
        <begin position="15"/>
        <end position="37"/>
    </location>
</feature>